<evidence type="ECO:0008006" key="4">
    <source>
        <dbReference type="Google" id="ProtNLM"/>
    </source>
</evidence>
<comment type="caution">
    <text evidence="2">The sequence shown here is derived from an EMBL/GenBank/DDBJ whole genome shotgun (WGS) entry which is preliminary data.</text>
</comment>
<name>A0A388KBI8_CHABU</name>
<feature type="compositionally biased region" description="Basic and acidic residues" evidence="1">
    <location>
        <begin position="7"/>
        <end position="97"/>
    </location>
</feature>
<dbReference type="EMBL" id="BFEA01000087">
    <property type="protein sequence ID" value="GBG67391.1"/>
    <property type="molecule type" value="Genomic_DNA"/>
</dbReference>
<evidence type="ECO:0000313" key="3">
    <source>
        <dbReference type="Proteomes" id="UP000265515"/>
    </source>
</evidence>
<evidence type="ECO:0000313" key="2">
    <source>
        <dbReference type="EMBL" id="GBG67391.1"/>
    </source>
</evidence>
<protein>
    <recommendedName>
        <fullName evidence="4">SAP domain-containing protein</fullName>
    </recommendedName>
</protein>
<feature type="compositionally biased region" description="Acidic residues" evidence="1">
    <location>
        <begin position="140"/>
        <end position="152"/>
    </location>
</feature>
<evidence type="ECO:0000256" key="1">
    <source>
        <dbReference type="SAM" id="MobiDB-lite"/>
    </source>
</evidence>
<sequence length="306" mass="35419">MLGAGSRGDRHDYDRDRERYHESRRDEDSGRERTGDDRRDQPVESRQDRSYTEPPRRYAPEQLAREQEEHLARVRREERRRMKKEEEKRKEAEFREGLRKELRMEVRMHVGGASEELHQRLFGSLSKSKGKNKLPVYSGSDDDEESDDDSDFEALSKKTGSLEINDKRKHSVERVISDSPPMVTLAKRPTKRGTLLPMRLALSCRHPPMKRSPDKKTLGGTIAKIKKIPATMGNPGKLRYVKENLRVLGGMNVDELKQICRDKDVRFEGNKKKMDTILAITEKRTHEAYGTNKEEEETTEGTTTGI</sequence>
<proteinExistence type="predicted"/>
<feature type="region of interest" description="Disordered" evidence="1">
    <location>
        <begin position="287"/>
        <end position="306"/>
    </location>
</feature>
<gene>
    <name evidence="2" type="ORF">CBR_g528</name>
</gene>
<accession>A0A388KBI8</accession>
<keyword evidence="3" id="KW-1185">Reference proteome</keyword>
<dbReference type="Proteomes" id="UP000265515">
    <property type="component" value="Unassembled WGS sequence"/>
</dbReference>
<organism evidence="2 3">
    <name type="scientific">Chara braunii</name>
    <name type="common">Braun's stonewort</name>
    <dbReference type="NCBI Taxonomy" id="69332"/>
    <lineage>
        <taxon>Eukaryota</taxon>
        <taxon>Viridiplantae</taxon>
        <taxon>Streptophyta</taxon>
        <taxon>Charophyceae</taxon>
        <taxon>Charales</taxon>
        <taxon>Characeae</taxon>
        <taxon>Chara</taxon>
    </lineage>
</organism>
<dbReference type="AlphaFoldDB" id="A0A388KBI8"/>
<dbReference type="Gramene" id="GBG67391">
    <property type="protein sequence ID" value="GBG67391"/>
    <property type="gene ID" value="CBR_g528"/>
</dbReference>
<reference evidence="2 3" key="1">
    <citation type="journal article" date="2018" name="Cell">
        <title>The Chara Genome: Secondary Complexity and Implications for Plant Terrestrialization.</title>
        <authorList>
            <person name="Nishiyama T."/>
            <person name="Sakayama H."/>
            <person name="Vries J.D."/>
            <person name="Buschmann H."/>
            <person name="Saint-Marcoux D."/>
            <person name="Ullrich K.K."/>
            <person name="Haas F.B."/>
            <person name="Vanderstraeten L."/>
            <person name="Becker D."/>
            <person name="Lang D."/>
            <person name="Vosolsobe S."/>
            <person name="Rombauts S."/>
            <person name="Wilhelmsson P.K.I."/>
            <person name="Janitza P."/>
            <person name="Kern R."/>
            <person name="Heyl A."/>
            <person name="Rumpler F."/>
            <person name="Villalobos L.I.A.C."/>
            <person name="Clay J.M."/>
            <person name="Skokan R."/>
            <person name="Toyoda A."/>
            <person name="Suzuki Y."/>
            <person name="Kagoshima H."/>
            <person name="Schijlen E."/>
            <person name="Tajeshwar N."/>
            <person name="Catarino B."/>
            <person name="Hetherington A.J."/>
            <person name="Saltykova A."/>
            <person name="Bonnot C."/>
            <person name="Breuninger H."/>
            <person name="Symeonidi A."/>
            <person name="Radhakrishnan G.V."/>
            <person name="Van Nieuwerburgh F."/>
            <person name="Deforce D."/>
            <person name="Chang C."/>
            <person name="Karol K.G."/>
            <person name="Hedrich R."/>
            <person name="Ulvskov P."/>
            <person name="Glockner G."/>
            <person name="Delwiche C.F."/>
            <person name="Petrasek J."/>
            <person name="Van de Peer Y."/>
            <person name="Friml J."/>
            <person name="Beilby M."/>
            <person name="Dolan L."/>
            <person name="Kohara Y."/>
            <person name="Sugano S."/>
            <person name="Fujiyama A."/>
            <person name="Delaux P.-M."/>
            <person name="Quint M."/>
            <person name="TheiBen G."/>
            <person name="Hagemann M."/>
            <person name="Harholt J."/>
            <person name="Dunand C."/>
            <person name="Zachgo S."/>
            <person name="Langdale J."/>
            <person name="Maumus F."/>
            <person name="Straeten D.V.D."/>
            <person name="Gould S.B."/>
            <person name="Rensing S.A."/>
        </authorList>
    </citation>
    <scope>NUCLEOTIDE SEQUENCE [LARGE SCALE GENOMIC DNA]</scope>
    <source>
        <strain evidence="2 3">S276</strain>
    </source>
</reference>
<feature type="region of interest" description="Disordered" evidence="1">
    <location>
        <begin position="123"/>
        <end position="161"/>
    </location>
</feature>
<feature type="region of interest" description="Disordered" evidence="1">
    <location>
        <begin position="1"/>
        <end position="97"/>
    </location>
</feature>